<sequence>MKGKEEKEGGARLGAGGGSPEKSPSAQELKEQGNRLFVGRKYPEAAACYGRAITRNPLVAVYYTNRALCYLKMQQHEQALADCRRALELDGQSVKAHFFLGQCQLEMESYDEAIANLQRAYSLAKEQRLNFGDDIPSALRIAKKKRWNSIEERRIHQESELHSYLSRLIAAERERELEECQRNHEGDEDDSHVRAQQACIEAKHVRVPPSHMWVCVFCVAGHPGPFQVQVLLLGSGLFPLSA</sequence>
<evidence type="ECO:0000313" key="11">
    <source>
        <dbReference type="Proteomes" id="UP000233120"/>
    </source>
</evidence>
<dbReference type="GO" id="GO:0030018">
    <property type="term" value="C:Z disc"/>
    <property type="evidence" value="ECO:0007669"/>
    <property type="project" value="TreeGrafter"/>
</dbReference>
<dbReference type="EC" id="2.3.2.27" evidence="2"/>
<comment type="catalytic activity">
    <reaction evidence="1">
        <text>S-ubiquitinyl-[E2 ubiquitin-conjugating enzyme]-L-cysteine + [acceptor protein]-L-lysine = [E2 ubiquitin-conjugating enzyme]-L-cysteine + N(6)-ubiquitinyl-[acceptor protein]-L-lysine.</text>
        <dbReference type="EC" id="2.3.2.27"/>
    </reaction>
</comment>
<feature type="coiled-coil region" evidence="7">
    <location>
        <begin position="100"/>
        <end position="127"/>
    </location>
</feature>
<dbReference type="InterPro" id="IPR041312">
    <property type="entry name" value="CHIP_TPR_N"/>
</dbReference>
<dbReference type="Proteomes" id="UP000233120">
    <property type="component" value="Unassembled WGS sequence"/>
</dbReference>
<name>A0A2K6C3D1_MACNE</name>
<dbReference type="AlphaFoldDB" id="A0A2K6C3D1"/>
<dbReference type="InterPro" id="IPR019734">
    <property type="entry name" value="TPR_rpt"/>
</dbReference>
<dbReference type="Gene3D" id="1.25.40.10">
    <property type="entry name" value="Tetratricopeptide repeat domain"/>
    <property type="match status" value="1"/>
</dbReference>
<dbReference type="SUPFAM" id="SSF48452">
    <property type="entry name" value="TPR-like"/>
    <property type="match status" value="1"/>
</dbReference>
<dbReference type="Pfam" id="PF18391">
    <property type="entry name" value="CHIP_TPR_N"/>
    <property type="match status" value="1"/>
</dbReference>
<reference evidence="10" key="1">
    <citation type="submission" date="2025-08" db="UniProtKB">
        <authorList>
            <consortium name="Ensembl"/>
        </authorList>
    </citation>
    <scope>IDENTIFICATION</scope>
</reference>
<dbReference type="GeneTree" id="ENSGT00930000151045"/>
<dbReference type="InterPro" id="IPR011990">
    <property type="entry name" value="TPR-like_helical_dom_sf"/>
</dbReference>
<reference evidence="10" key="2">
    <citation type="submission" date="2025-09" db="UniProtKB">
        <authorList>
            <consortium name="Ensembl"/>
        </authorList>
    </citation>
    <scope>IDENTIFICATION</scope>
</reference>
<feature type="compositionally biased region" description="Basic and acidic residues" evidence="8">
    <location>
        <begin position="1"/>
        <end position="10"/>
    </location>
</feature>
<evidence type="ECO:0000313" key="10">
    <source>
        <dbReference type="Ensembl" id="ENSMNEP00000018170.1"/>
    </source>
</evidence>
<gene>
    <name evidence="10" type="primary">STUB1</name>
</gene>
<dbReference type="GO" id="GO:0051087">
    <property type="term" value="F:protein-folding chaperone binding"/>
    <property type="evidence" value="ECO:0007669"/>
    <property type="project" value="TreeGrafter"/>
</dbReference>
<keyword evidence="7" id="KW-0175">Coiled coil</keyword>
<accession>A0A2K6C3D1</accession>
<keyword evidence="4" id="KW-0677">Repeat</keyword>
<feature type="repeat" description="TPR" evidence="6">
    <location>
        <begin position="94"/>
        <end position="127"/>
    </location>
</feature>
<dbReference type="GO" id="GO:0061630">
    <property type="term" value="F:ubiquitin protein ligase activity"/>
    <property type="evidence" value="ECO:0007669"/>
    <property type="project" value="UniProtKB-EC"/>
</dbReference>
<evidence type="ECO:0000256" key="4">
    <source>
        <dbReference type="ARBA" id="ARBA00022737"/>
    </source>
</evidence>
<feature type="domain" description="CHIP N-terminal tetratricopeptide repeat" evidence="9">
    <location>
        <begin position="142"/>
        <end position="204"/>
    </location>
</feature>
<dbReference type="GO" id="GO:0000209">
    <property type="term" value="P:protein polyubiquitination"/>
    <property type="evidence" value="ECO:0007669"/>
    <property type="project" value="TreeGrafter"/>
</dbReference>
<evidence type="ECO:0000256" key="6">
    <source>
        <dbReference type="PROSITE-ProRule" id="PRU00339"/>
    </source>
</evidence>
<proteinExistence type="predicted"/>
<dbReference type="GO" id="GO:0006515">
    <property type="term" value="P:protein quality control for misfolded or incompletely synthesized proteins"/>
    <property type="evidence" value="ECO:0007669"/>
    <property type="project" value="TreeGrafter"/>
</dbReference>
<evidence type="ECO:0000259" key="9">
    <source>
        <dbReference type="Pfam" id="PF18391"/>
    </source>
</evidence>
<dbReference type="PROSITE" id="PS50005">
    <property type="entry name" value="TPR"/>
    <property type="match status" value="2"/>
</dbReference>
<keyword evidence="3" id="KW-0808">Transferase</keyword>
<evidence type="ECO:0000256" key="8">
    <source>
        <dbReference type="SAM" id="MobiDB-lite"/>
    </source>
</evidence>
<evidence type="ECO:0000256" key="3">
    <source>
        <dbReference type="ARBA" id="ARBA00022679"/>
    </source>
</evidence>
<dbReference type="PANTHER" id="PTHR46803">
    <property type="entry name" value="E3 UBIQUITIN-PROTEIN LIGASE CHIP"/>
    <property type="match status" value="1"/>
</dbReference>
<dbReference type="Ensembl" id="ENSMNET00000042404.1">
    <property type="protein sequence ID" value="ENSMNEP00000018170.1"/>
    <property type="gene ID" value="ENSMNEG00000033024.1"/>
</dbReference>
<dbReference type="GO" id="GO:0045862">
    <property type="term" value="P:positive regulation of proteolysis"/>
    <property type="evidence" value="ECO:0007669"/>
    <property type="project" value="TreeGrafter"/>
</dbReference>
<evidence type="ECO:0000256" key="7">
    <source>
        <dbReference type="SAM" id="Coils"/>
    </source>
</evidence>
<dbReference type="GO" id="GO:0071218">
    <property type="term" value="P:cellular response to misfolded protein"/>
    <property type="evidence" value="ECO:0007669"/>
    <property type="project" value="TreeGrafter"/>
</dbReference>
<dbReference type="SMART" id="SM00028">
    <property type="entry name" value="TPR"/>
    <property type="match status" value="3"/>
</dbReference>
<keyword evidence="5" id="KW-0833">Ubl conjugation pathway</keyword>
<keyword evidence="11" id="KW-1185">Reference proteome</keyword>
<keyword evidence="6" id="KW-0802">TPR repeat</keyword>
<dbReference type="GO" id="GO:0043161">
    <property type="term" value="P:proteasome-mediated ubiquitin-dependent protein catabolic process"/>
    <property type="evidence" value="ECO:0007669"/>
    <property type="project" value="TreeGrafter"/>
</dbReference>
<dbReference type="Pfam" id="PF12895">
    <property type="entry name" value="ANAPC3"/>
    <property type="match status" value="1"/>
</dbReference>
<dbReference type="Bgee" id="ENSMNEG00000033024">
    <property type="expression patterns" value="Expressed in skeletal muscle tissue and 12 other cell types or tissues"/>
</dbReference>
<dbReference type="PANTHER" id="PTHR46803:SF2">
    <property type="entry name" value="E3 UBIQUITIN-PROTEIN LIGASE CHIP"/>
    <property type="match status" value="1"/>
</dbReference>
<feature type="repeat" description="TPR" evidence="6">
    <location>
        <begin position="60"/>
        <end position="93"/>
    </location>
</feature>
<protein>
    <recommendedName>
        <fullName evidence="2">RING-type E3 ubiquitin transferase</fullName>
        <ecNumber evidence="2">2.3.2.27</ecNumber>
    </recommendedName>
</protein>
<evidence type="ECO:0000256" key="1">
    <source>
        <dbReference type="ARBA" id="ARBA00000900"/>
    </source>
</evidence>
<dbReference type="Gene3D" id="6.10.140.2020">
    <property type="match status" value="1"/>
</dbReference>
<feature type="region of interest" description="Disordered" evidence="8">
    <location>
        <begin position="1"/>
        <end position="30"/>
    </location>
</feature>
<evidence type="ECO:0000256" key="5">
    <source>
        <dbReference type="ARBA" id="ARBA00022786"/>
    </source>
</evidence>
<organism evidence="10 11">
    <name type="scientific">Macaca nemestrina</name>
    <name type="common">Pig-tailed macaque</name>
    <dbReference type="NCBI Taxonomy" id="9545"/>
    <lineage>
        <taxon>Eukaryota</taxon>
        <taxon>Metazoa</taxon>
        <taxon>Chordata</taxon>
        <taxon>Craniata</taxon>
        <taxon>Vertebrata</taxon>
        <taxon>Euteleostomi</taxon>
        <taxon>Mammalia</taxon>
        <taxon>Eutheria</taxon>
        <taxon>Euarchontoglires</taxon>
        <taxon>Primates</taxon>
        <taxon>Haplorrhini</taxon>
        <taxon>Catarrhini</taxon>
        <taxon>Cercopithecidae</taxon>
        <taxon>Cercopithecinae</taxon>
        <taxon>Macaca</taxon>
    </lineage>
</organism>
<evidence type="ECO:0000256" key="2">
    <source>
        <dbReference type="ARBA" id="ARBA00012483"/>
    </source>
</evidence>
<dbReference type="FunFam" id="1.25.40.10:FF:000198">
    <property type="entry name" value="E3 ubiquitin-protein ligase CHIP isoform X2"/>
    <property type="match status" value="1"/>
</dbReference>